<evidence type="ECO:0000256" key="8">
    <source>
        <dbReference type="PIRSR" id="PIRSR006487-1"/>
    </source>
</evidence>
<dbReference type="GO" id="GO:0004047">
    <property type="term" value="F:aminomethyltransferase activity"/>
    <property type="evidence" value="ECO:0007669"/>
    <property type="project" value="UniProtKB-UniRule"/>
</dbReference>
<feature type="binding site" evidence="8">
    <location>
        <position position="196"/>
    </location>
    <ligand>
        <name>substrate</name>
    </ligand>
</feature>
<dbReference type="PANTHER" id="PTHR43757:SF2">
    <property type="entry name" value="AMINOMETHYLTRANSFERASE, MITOCHONDRIAL"/>
    <property type="match status" value="1"/>
</dbReference>
<keyword evidence="4 7" id="KW-0808">Transferase</keyword>
<dbReference type="PANTHER" id="PTHR43757">
    <property type="entry name" value="AMINOMETHYLTRANSFERASE"/>
    <property type="match status" value="1"/>
</dbReference>
<evidence type="ECO:0000259" key="10">
    <source>
        <dbReference type="Pfam" id="PF08669"/>
    </source>
</evidence>
<keyword evidence="3 7" id="KW-0032">Aminotransferase</keyword>
<comment type="function">
    <text evidence="7">The glycine cleavage system catalyzes the degradation of glycine.</text>
</comment>
<dbReference type="NCBIfam" id="NF001567">
    <property type="entry name" value="PRK00389.1"/>
    <property type="match status" value="1"/>
</dbReference>
<organism evidence="11 12">
    <name type="scientific">Muiribacterium halophilum</name>
    <dbReference type="NCBI Taxonomy" id="2053465"/>
    <lineage>
        <taxon>Bacteria</taxon>
        <taxon>Candidatus Muiribacteriota</taxon>
        <taxon>Candidatus Muiribacteriia</taxon>
        <taxon>Candidatus Muiribacteriales</taxon>
        <taxon>Candidatus Muiribacteriaceae</taxon>
        <taxon>Candidatus Muiribacterium</taxon>
    </lineage>
</organism>
<dbReference type="FunFam" id="4.10.1250.10:FF:000001">
    <property type="entry name" value="Aminomethyltransferase"/>
    <property type="match status" value="1"/>
</dbReference>
<name>A0A2N5ZEA6_MUIH1</name>
<feature type="domain" description="Aminomethyltransferase C-terminal" evidence="10">
    <location>
        <begin position="282"/>
        <end position="361"/>
    </location>
</feature>
<evidence type="ECO:0000256" key="3">
    <source>
        <dbReference type="ARBA" id="ARBA00022576"/>
    </source>
</evidence>
<comment type="catalytic activity">
    <reaction evidence="6 7">
        <text>N(6)-[(R)-S(8)-aminomethyldihydrolipoyl]-L-lysyl-[protein] + (6S)-5,6,7,8-tetrahydrofolate = N(6)-[(R)-dihydrolipoyl]-L-lysyl-[protein] + (6R)-5,10-methylene-5,6,7,8-tetrahydrofolate + NH4(+)</text>
        <dbReference type="Rhea" id="RHEA:16945"/>
        <dbReference type="Rhea" id="RHEA-COMP:10475"/>
        <dbReference type="Rhea" id="RHEA-COMP:10492"/>
        <dbReference type="ChEBI" id="CHEBI:15636"/>
        <dbReference type="ChEBI" id="CHEBI:28938"/>
        <dbReference type="ChEBI" id="CHEBI:57453"/>
        <dbReference type="ChEBI" id="CHEBI:83100"/>
        <dbReference type="ChEBI" id="CHEBI:83143"/>
        <dbReference type="EC" id="2.1.2.10"/>
    </reaction>
</comment>
<dbReference type="FunFam" id="2.40.30.110:FF:000003">
    <property type="entry name" value="Aminomethyltransferase"/>
    <property type="match status" value="1"/>
</dbReference>
<comment type="similarity">
    <text evidence="1 7">Belongs to the GcvT family.</text>
</comment>
<proteinExistence type="inferred from homology"/>
<dbReference type="InterPro" id="IPR029043">
    <property type="entry name" value="GcvT/YgfZ_C"/>
</dbReference>
<evidence type="ECO:0000313" key="12">
    <source>
        <dbReference type="Proteomes" id="UP000234857"/>
    </source>
</evidence>
<sequence>MRTPFYDCHVKYGGKIVEFCGYELPIQFEGIIKEHNRVRENAGLFDVSHMGEFFLEGKGAIEFADKIVPNRVSELVDGQALYTPLCREDGTTVDDLLVYRMDAENVLLVVNAANIDKDFAHISSIDRPESVKLTNRSKDFAQLAIQGPKAPYIVQKLIEEGRNVDNIGFFHFERCLFAGVQAIVSRTGYTGEYGFEIYFDSLDKAHDVWESIMEAGKEYYVQPIGLGARDTLRFEGCLMLYGNDLNDTTTPLDAKLNWTIDWNSDFIGKAALLKQKEEGYSRRLAGLEIIDKGIARHDYEVYSLDEKKIGVITSGTKCPTLNKIMAMAYIESPLWKKGNEVLVKVRNKFIKAKTVKMPFYKKPALTMVNKEREA</sequence>
<evidence type="ECO:0000256" key="1">
    <source>
        <dbReference type="ARBA" id="ARBA00008609"/>
    </source>
</evidence>
<dbReference type="Proteomes" id="UP000234857">
    <property type="component" value="Unassembled WGS sequence"/>
</dbReference>
<dbReference type="GO" id="GO:0019464">
    <property type="term" value="P:glycine decarboxylation via glycine cleavage system"/>
    <property type="evidence" value="ECO:0007669"/>
    <property type="project" value="UniProtKB-UniRule"/>
</dbReference>
<evidence type="ECO:0000256" key="7">
    <source>
        <dbReference type="HAMAP-Rule" id="MF_00259"/>
    </source>
</evidence>
<dbReference type="InterPro" id="IPR006223">
    <property type="entry name" value="GcvT"/>
</dbReference>
<evidence type="ECO:0000256" key="4">
    <source>
        <dbReference type="ARBA" id="ARBA00022679"/>
    </source>
</evidence>
<dbReference type="GO" id="GO:0008483">
    <property type="term" value="F:transaminase activity"/>
    <property type="evidence" value="ECO:0007669"/>
    <property type="project" value="UniProtKB-KW"/>
</dbReference>
<evidence type="ECO:0000313" key="11">
    <source>
        <dbReference type="EMBL" id="PLX17006.1"/>
    </source>
</evidence>
<dbReference type="GO" id="GO:0005829">
    <property type="term" value="C:cytosol"/>
    <property type="evidence" value="ECO:0007669"/>
    <property type="project" value="TreeGrafter"/>
</dbReference>
<accession>A0A2N5ZEA6</accession>
<dbReference type="FunFam" id="3.30.70.1400:FF:000001">
    <property type="entry name" value="Aminomethyltransferase"/>
    <property type="match status" value="1"/>
</dbReference>
<dbReference type="InterPro" id="IPR022903">
    <property type="entry name" value="GcvT_bac"/>
</dbReference>
<comment type="subunit">
    <text evidence="7">The glycine cleavage system is composed of four proteins: P, T, L and H.</text>
</comment>
<protein>
    <recommendedName>
        <fullName evidence="2 7">Aminomethyltransferase</fullName>
        <ecNumber evidence="2 7">2.1.2.10</ecNumber>
    </recommendedName>
    <alternativeName>
        <fullName evidence="5 7">Glycine cleavage system T protein</fullName>
    </alternativeName>
</protein>
<dbReference type="AlphaFoldDB" id="A0A2N5ZEA6"/>
<dbReference type="SUPFAM" id="SSF101790">
    <property type="entry name" value="Aminomethyltransferase beta-barrel domain"/>
    <property type="match status" value="1"/>
</dbReference>
<dbReference type="EMBL" id="PKTG01000097">
    <property type="protein sequence ID" value="PLX17006.1"/>
    <property type="molecule type" value="Genomic_DNA"/>
</dbReference>
<comment type="caution">
    <text evidence="11">The sequence shown here is derived from an EMBL/GenBank/DDBJ whole genome shotgun (WGS) entry which is preliminary data.</text>
</comment>
<gene>
    <name evidence="7 11" type="primary">gcvT</name>
    <name evidence="11" type="ORF">C0601_08495</name>
</gene>
<dbReference type="Gene3D" id="3.30.70.1400">
    <property type="entry name" value="Aminomethyltransferase beta-barrel domains"/>
    <property type="match status" value="1"/>
</dbReference>
<feature type="domain" description="GCVT N-terminal" evidence="9">
    <location>
        <begin position="5"/>
        <end position="263"/>
    </location>
</feature>
<evidence type="ECO:0000259" key="9">
    <source>
        <dbReference type="Pfam" id="PF01571"/>
    </source>
</evidence>
<evidence type="ECO:0000256" key="6">
    <source>
        <dbReference type="ARBA" id="ARBA00047665"/>
    </source>
</evidence>
<dbReference type="Pfam" id="PF08669">
    <property type="entry name" value="GCV_T_C"/>
    <property type="match status" value="1"/>
</dbReference>
<dbReference type="PIRSF" id="PIRSF006487">
    <property type="entry name" value="GcvT"/>
    <property type="match status" value="1"/>
</dbReference>
<dbReference type="NCBIfam" id="TIGR00528">
    <property type="entry name" value="gcvT"/>
    <property type="match status" value="1"/>
</dbReference>
<dbReference type="GO" id="GO:0005960">
    <property type="term" value="C:glycine cleavage complex"/>
    <property type="evidence" value="ECO:0007669"/>
    <property type="project" value="InterPro"/>
</dbReference>
<dbReference type="Pfam" id="PF01571">
    <property type="entry name" value="GCV_T"/>
    <property type="match status" value="1"/>
</dbReference>
<dbReference type="SUPFAM" id="SSF103025">
    <property type="entry name" value="Folate-binding domain"/>
    <property type="match status" value="1"/>
</dbReference>
<reference evidence="11 12" key="1">
    <citation type="submission" date="2017-11" db="EMBL/GenBank/DDBJ databases">
        <title>Genome-resolved metagenomics identifies genetic mobility, metabolic interactions, and unexpected diversity in perchlorate-reducing communities.</title>
        <authorList>
            <person name="Barnum T.P."/>
            <person name="Figueroa I.A."/>
            <person name="Carlstrom C.I."/>
            <person name="Lucas L.N."/>
            <person name="Engelbrektson A.L."/>
            <person name="Coates J.D."/>
        </authorList>
    </citation>
    <scope>NUCLEOTIDE SEQUENCE [LARGE SCALE GENOMIC DNA]</scope>
    <source>
        <strain evidence="11">BM706</strain>
    </source>
</reference>
<dbReference type="InterPro" id="IPR006222">
    <property type="entry name" value="GCVT_N"/>
</dbReference>
<dbReference type="Gene3D" id="4.10.1250.10">
    <property type="entry name" value="Aminomethyltransferase fragment"/>
    <property type="match status" value="1"/>
</dbReference>
<dbReference type="InterPro" id="IPR013977">
    <property type="entry name" value="GcvT_C"/>
</dbReference>
<dbReference type="EC" id="2.1.2.10" evidence="2 7"/>
<dbReference type="InterPro" id="IPR027266">
    <property type="entry name" value="TrmE/GcvT-like"/>
</dbReference>
<dbReference type="InterPro" id="IPR028896">
    <property type="entry name" value="GcvT/YgfZ/DmdA"/>
</dbReference>
<dbReference type="Gene3D" id="2.40.30.110">
    <property type="entry name" value="Aminomethyltransferase beta-barrel domains"/>
    <property type="match status" value="1"/>
</dbReference>
<evidence type="ECO:0000256" key="2">
    <source>
        <dbReference type="ARBA" id="ARBA00012616"/>
    </source>
</evidence>
<dbReference type="HAMAP" id="MF_00259">
    <property type="entry name" value="GcvT"/>
    <property type="match status" value="1"/>
</dbReference>
<dbReference type="Gene3D" id="3.30.1360.120">
    <property type="entry name" value="Probable tRNA modification gtpase trme, domain 1"/>
    <property type="match status" value="1"/>
</dbReference>
<evidence type="ECO:0000256" key="5">
    <source>
        <dbReference type="ARBA" id="ARBA00031395"/>
    </source>
</evidence>